<comment type="caution">
    <text evidence="2">The sequence shown here is derived from an EMBL/GenBank/DDBJ whole genome shotgun (WGS) entry which is preliminary data.</text>
</comment>
<dbReference type="SUPFAM" id="SSF47954">
    <property type="entry name" value="Cyclin-like"/>
    <property type="match status" value="1"/>
</dbReference>
<dbReference type="InterPro" id="IPR036915">
    <property type="entry name" value="Cyclin-like_sf"/>
</dbReference>
<dbReference type="GO" id="GO:0019901">
    <property type="term" value="F:protein kinase binding"/>
    <property type="evidence" value="ECO:0007669"/>
    <property type="project" value="InterPro"/>
</dbReference>
<dbReference type="InterPro" id="IPR006671">
    <property type="entry name" value="Cyclin_N"/>
</dbReference>
<organism evidence="2 3">
    <name type="scientific">Hirsutella rhossiliensis</name>
    <dbReference type="NCBI Taxonomy" id="111463"/>
    <lineage>
        <taxon>Eukaryota</taxon>
        <taxon>Fungi</taxon>
        <taxon>Dikarya</taxon>
        <taxon>Ascomycota</taxon>
        <taxon>Pezizomycotina</taxon>
        <taxon>Sordariomycetes</taxon>
        <taxon>Hypocreomycetidae</taxon>
        <taxon>Hypocreales</taxon>
        <taxon>Ophiocordycipitaceae</taxon>
        <taxon>Hirsutella</taxon>
    </lineage>
</organism>
<evidence type="ECO:0000313" key="2">
    <source>
        <dbReference type="EMBL" id="KAH0959253.1"/>
    </source>
</evidence>
<dbReference type="AlphaFoldDB" id="A0A9P8SDY7"/>
<dbReference type="OrthoDB" id="5072873at2759"/>
<evidence type="ECO:0000313" key="3">
    <source>
        <dbReference type="Proteomes" id="UP000824596"/>
    </source>
</evidence>
<dbReference type="CDD" id="cd20557">
    <property type="entry name" value="CYCLIN_ScPCL1-like"/>
    <property type="match status" value="1"/>
</dbReference>
<protein>
    <recommendedName>
        <fullName evidence="1">Cyclin N-terminal domain-containing protein</fullName>
    </recommendedName>
</protein>
<accession>A0A9P8SDY7</accession>
<sequence>MISAVELDNDHVEALRRLAYEPVSRSMVAHLARVTSRVINQTIPVLLTATEQRQQQHAPLVATEAALPSLETFIGCLATASRVTTLPLLATLVYLARAKSKLKQTVRGLPSAPHRIFLASLILSTKYLEDCPPKNKRWVRYSRVDTESTMTHFTLKDVNVMEKQLIDILGWDLTISEQEFREISQDGRSKRKVRIEDDFAMVILLVSVFEDKDQENIIPLNSSVMSKT</sequence>
<gene>
    <name evidence="2" type="ORF">HRG_09714</name>
</gene>
<dbReference type="PANTHER" id="PTHR15615:SF10">
    <property type="entry name" value="PHO85 CYCLIN-2-RELATED"/>
    <property type="match status" value="1"/>
</dbReference>
<dbReference type="Proteomes" id="UP000824596">
    <property type="component" value="Unassembled WGS sequence"/>
</dbReference>
<dbReference type="Gene3D" id="1.10.472.10">
    <property type="entry name" value="Cyclin-like"/>
    <property type="match status" value="1"/>
</dbReference>
<name>A0A9P8SDY7_9HYPO</name>
<dbReference type="GO" id="GO:0005634">
    <property type="term" value="C:nucleus"/>
    <property type="evidence" value="ECO:0007669"/>
    <property type="project" value="TreeGrafter"/>
</dbReference>
<dbReference type="GeneID" id="68358843"/>
<dbReference type="InterPro" id="IPR013922">
    <property type="entry name" value="Cyclin_PHO80-like"/>
</dbReference>
<feature type="domain" description="Cyclin N-terminal" evidence="1">
    <location>
        <begin position="68"/>
        <end position="174"/>
    </location>
</feature>
<proteinExistence type="predicted"/>
<keyword evidence="3" id="KW-1185">Reference proteome</keyword>
<dbReference type="GO" id="GO:0000307">
    <property type="term" value="C:cyclin-dependent protein kinase holoenzyme complex"/>
    <property type="evidence" value="ECO:0007669"/>
    <property type="project" value="TreeGrafter"/>
</dbReference>
<dbReference type="PANTHER" id="PTHR15615">
    <property type="match status" value="1"/>
</dbReference>
<dbReference type="Pfam" id="PF00134">
    <property type="entry name" value="Cyclin_N"/>
    <property type="match status" value="1"/>
</dbReference>
<dbReference type="RefSeq" id="XP_044716766.1">
    <property type="nucleotide sequence ID" value="XM_044868185.1"/>
</dbReference>
<dbReference type="GO" id="GO:0016538">
    <property type="term" value="F:cyclin-dependent protein serine/threonine kinase regulator activity"/>
    <property type="evidence" value="ECO:0007669"/>
    <property type="project" value="TreeGrafter"/>
</dbReference>
<reference evidence="2" key="1">
    <citation type="submission" date="2021-09" db="EMBL/GenBank/DDBJ databases">
        <title>A high-quality genome of the endoparasitic fungus Hirsutella rhossiliensis with a comparison of Hirsutella genomes reveals transposable elements contributing to genome size variation.</title>
        <authorList>
            <person name="Lin R."/>
            <person name="Jiao Y."/>
            <person name="Sun X."/>
            <person name="Ling J."/>
            <person name="Xie B."/>
            <person name="Cheng X."/>
        </authorList>
    </citation>
    <scope>NUCLEOTIDE SEQUENCE</scope>
    <source>
        <strain evidence="2">HR02</strain>
    </source>
</reference>
<evidence type="ECO:0000259" key="1">
    <source>
        <dbReference type="Pfam" id="PF00134"/>
    </source>
</evidence>
<dbReference type="EMBL" id="JAIZPD010000013">
    <property type="protein sequence ID" value="KAH0959253.1"/>
    <property type="molecule type" value="Genomic_DNA"/>
</dbReference>